<dbReference type="EMBL" id="CP001719">
    <property type="protein sequence ID" value="ADC47002.1"/>
    <property type="molecule type" value="Genomic_DNA"/>
</dbReference>
<proteinExistence type="predicted"/>
<gene>
    <name evidence="1" type="ordered locus">mru_1152</name>
</gene>
<dbReference type="eggNOG" id="arCOG10910">
    <property type="taxonomic scope" value="Archaea"/>
</dbReference>
<evidence type="ECO:0000313" key="1">
    <source>
        <dbReference type="EMBL" id="ADC47002.1"/>
    </source>
</evidence>
<keyword evidence="2" id="KW-1185">Reference proteome</keyword>
<evidence type="ECO:0000313" key="2">
    <source>
        <dbReference type="Proteomes" id="UP000008680"/>
    </source>
</evidence>
<dbReference type="PATRIC" id="fig|634498.28.peg.1153"/>
<accession>D3E391</accession>
<dbReference type="KEGG" id="mru:mru_1152"/>
<dbReference type="STRING" id="634498.mru_1152"/>
<name>D3E391_METRM</name>
<organism evidence="1 2">
    <name type="scientific">Methanobrevibacter ruminantium (strain ATCC 35063 / DSM 1093 / JCM 13430 / OCM 146 / M1)</name>
    <name type="common">Methanobacterium ruminantium</name>
    <dbReference type="NCBI Taxonomy" id="634498"/>
    <lineage>
        <taxon>Archaea</taxon>
        <taxon>Methanobacteriati</taxon>
        <taxon>Methanobacteriota</taxon>
        <taxon>Methanomada group</taxon>
        <taxon>Methanobacteria</taxon>
        <taxon>Methanobacteriales</taxon>
        <taxon>Methanobacteriaceae</taxon>
        <taxon>Methanobrevibacter</taxon>
    </lineage>
</organism>
<protein>
    <submittedName>
        <fullName evidence="1">Uncharacterized protein</fullName>
    </submittedName>
</protein>
<reference evidence="1 2" key="1">
    <citation type="journal article" date="2010" name="PLoS ONE">
        <title>The genome sequence of the rumen methanogen Methanobrevibacter ruminantium reveals new possibilities for controlling ruminant methane emissions.</title>
        <authorList>
            <person name="Leahy S.C."/>
            <person name="Kelly W.J."/>
            <person name="Altermann E."/>
            <person name="Ronimus R.S."/>
            <person name="Yeoman C.J."/>
            <person name="Pacheco D.M."/>
            <person name="Li D."/>
            <person name="Kong Z."/>
            <person name="McTavish S."/>
            <person name="Sang C."/>
            <person name="Lambie S.C."/>
            <person name="Janssen P.H."/>
            <person name="Dey D."/>
            <person name="Attwood G.T."/>
        </authorList>
    </citation>
    <scope>NUCLEOTIDE SEQUENCE [LARGE SCALE GENOMIC DNA]</scope>
    <source>
        <strain evidence="2">ATCC 35063 / DSM 1093 / JCM 13430 / OCM 146 / M1</strain>
    </source>
</reference>
<dbReference type="Proteomes" id="UP000008680">
    <property type="component" value="Chromosome"/>
</dbReference>
<sequence>MDIKTLQKRAIYYSESKYTRDEFESIIIGAFRYVCEEIIPNLSNFTRCGFDLNFERICFAKGVNGYLNKWIEENSDLRILRSTEISMDIGNPFSPKYDTYKLLDNIDYAKMPDCKLECPNNEDYEKIWRRKHCYWEREKVKERLNSIEGLILVNPNEIYRFVLKKDNFIDYIESTMDLIRKHFPMAVVILQFSPDPECETYDILSAVIYDADGDYDYSFLVQNEEFTEENWALIDYYDIHDLILKLTKSDEYYKSLIEKNLESE</sequence>
<dbReference type="AlphaFoldDB" id="D3E391"/>
<dbReference type="HOGENOM" id="CLU_1118226_0_0_2"/>